<feature type="transmembrane region" description="Helical" evidence="6">
    <location>
        <begin position="316"/>
        <end position="335"/>
    </location>
</feature>
<evidence type="ECO:0000256" key="2">
    <source>
        <dbReference type="ARBA" id="ARBA00010199"/>
    </source>
</evidence>
<evidence type="ECO:0000256" key="1">
    <source>
        <dbReference type="ARBA" id="ARBA00004141"/>
    </source>
</evidence>
<feature type="transmembrane region" description="Helical" evidence="6">
    <location>
        <begin position="402"/>
        <end position="421"/>
    </location>
</feature>
<gene>
    <name evidence="7" type="ORF">SCLCIDRAFT_287967</name>
</gene>
<sequence length="525" mass="56886">MSHRRPSSQSRPHDHAILAHSRNDRTCHCQDCASSGGDNVPSHPSGIPIRPVTNKAHISECTPLIGHDPSDPRIHQITDDICSEQSSERIPSTQMFCEELNVLTRYSLPVFATYLAEHSFTFASVVCIGHLSTVALAAGTLGMMTASVTGYAIVQGFASTLDTLLPPAWTSDAPHMVGLWTQRTVIMTAIGLIPIFALWFNIEPILLLLKQEPEVAHLAGVFLRYAAWGLPAYSFNCIIKRYFQSQGLFAVPARITLIVAPFNAFLNWFFVYPLGLSFRGAPIASAISFNLVALALVLYGYFLVPRTAWIPIGRDIWQGWGLLGRLGVAGIGQIASEWWTWELTAFAAGLLGSVTLATQSMLLVTVSLAYQAPFAMSVATSVRIGNLLGESKARRAKVGAQVSIVLGAIVGCIWCMILFVSRSKWAYLFNDDPDVVSLVSAVIPFTALSLVFDAINTLAAGVLRARGMQMAGTLFNLGLWIGLSAGLLFSSIVSVWIAVVRADWEVEVENARVRVGGKGEEGGTH</sequence>
<evidence type="ECO:0008006" key="9">
    <source>
        <dbReference type="Google" id="ProtNLM"/>
    </source>
</evidence>
<dbReference type="Proteomes" id="UP000053989">
    <property type="component" value="Unassembled WGS sequence"/>
</dbReference>
<keyword evidence="8" id="KW-1185">Reference proteome</keyword>
<dbReference type="HOGENOM" id="CLU_012893_1_2_1"/>
<dbReference type="AlphaFoldDB" id="A0A0C3DHE1"/>
<dbReference type="FunCoup" id="A0A0C3DHE1">
    <property type="interactions" value="120"/>
</dbReference>
<dbReference type="InParanoid" id="A0A0C3DHE1"/>
<dbReference type="GO" id="GO:0015297">
    <property type="term" value="F:antiporter activity"/>
    <property type="evidence" value="ECO:0007669"/>
    <property type="project" value="InterPro"/>
</dbReference>
<dbReference type="NCBIfam" id="TIGR00797">
    <property type="entry name" value="matE"/>
    <property type="match status" value="1"/>
</dbReference>
<dbReference type="GO" id="GO:0042910">
    <property type="term" value="F:xenobiotic transmembrane transporter activity"/>
    <property type="evidence" value="ECO:0007669"/>
    <property type="project" value="InterPro"/>
</dbReference>
<evidence type="ECO:0000256" key="5">
    <source>
        <dbReference type="ARBA" id="ARBA00023136"/>
    </source>
</evidence>
<dbReference type="InterPro" id="IPR045069">
    <property type="entry name" value="MATE_euk"/>
</dbReference>
<comment type="subcellular location">
    <subcellularLocation>
        <location evidence="1">Membrane</location>
        <topology evidence="1">Multi-pass membrane protein</topology>
    </subcellularLocation>
</comment>
<keyword evidence="3 6" id="KW-0812">Transmembrane</keyword>
<dbReference type="PANTHER" id="PTHR11206">
    <property type="entry name" value="MULTIDRUG RESISTANCE PROTEIN"/>
    <property type="match status" value="1"/>
</dbReference>
<dbReference type="EMBL" id="KN822128">
    <property type="protein sequence ID" value="KIM55764.1"/>
    <property type="molecule type" value="Genomic_DNA"/>
</dbReference>
<feature type="transmembrane region" description="Helical" evidence="6">
    <location>
        <begin position="283"/>
        <end position="304"/>
    </location>
</feature>
<dbReference type="GO" id="GO:1990961">
    <property type="term" value="P:xenobiotic detoxification by transmembrane export across the plasma membrane"/>
    <property type="evidence" value="ECO:0007669"/>
    <property type="project" value="InterPro"/>
</dbReference>
<keyword evidence="5 6" id="KW-0472">Membrane</keyword>
<evidence type="ECO:0000313" key="8">
    <source>
        <dbReference type="Proteomes" id="UP000053989"/>
    </source>
</evidence>
<dbReference type="CDD" id="cd13132">
    <property type="entry name" value="MATE_eukaryotic"/>
    <property type="match status" value="1"/>
</dbReference>
<accession>A0A0C3DHE1</accession>
<feature type="transmembrane region" description="Helical" evidence="6">
    <location>
        <begin position="475"/>
        <end position="499"/>
    </location>
</feature>
<feature type="transmembrane region" description="Helical" evidence="6">
    <location>
        <begin position="347"/>
        <end position="370"/>
    </location>
</feature>
<keyword evidence="4 6" id="KW-1133">Transmembrane helix</keyword>
<feature type="transmembrane region" description="Helical" evidence="6">
    <location>
        <begin position="184"/>
        <end position="202"/>
    </location>
</feature>
<name>A0A0C3DHE1_9AGAM</name>
<reference evidence="8" key="2">
    <citation type="submission" date="2015-01" db="EMBL/GenBank/DDBJ databases">
        <title>Evolutionary Origins and Diversification of the Mycorrhizal Mutualists.</title>
        <authorList>
            <consortium name="DOE Joint Genome Institute"/>
            <consortium name="Mycorrhizal Genomics Consortium"/>
            <person name="Kohler A."/>
            <person name="Kuo A."/>
            <person name="Nagy L.G."/>
            <person name="Floudas D."/>
            <person name="Copeland A."/>
            <person name="Barry K.W."/>
            <person name="Cichocki N."/>
            <person name="Veneault-Fourrey C."/>
            <person name="LaButti K."/>
            <person name="Lindquist E.A."/>
            <person name="Lipzen A."/>
            <person name="Lundell T."/>
            <person name="Morin E."/>
            <person name="Murat C."/>
            <person name="Riley R."/>
            <person name="Ohm R."/>
            <person name="Sun H."/>
            <person name="Tunlid A."/>
            <person name="Henrissat B."/>
            <person name="Grigoriev I.V."/>
            <person name="Hibbett D.S."/>
            <person name="Martin F."/>
        </authorList>
    </citation>
    <scope>NUCLEOTIDE SEQUENCE [LARGE SCALE GENOMIC DNA]</scope>
    <source>
        <strain evidence="8">Foug A</strain>
    </source>
</reference>
<evidence type="ECO:0000256" key="6">
    <source>
        <dbReference type="SAM" id="Phobius"/>
    </source>
</evidence>
<organism evidence="7 8">
    <name type="scientific">Scleroderma citrinum Foug A</name>
    <dbReference type="NCBI Taxonomy" id="1036808"/>
    <lineage>
        <taxon>Eukaryota</taxon>
        <taxon>Fungi</taxon>
        <taxon>Dikarya</taxon>
        <taxon>Basidiomycota</taxon>
        <taxon>Agaricomycotina</taxon>
        <taxon>Agaricomycetes</taxon>
        <taxon>Agaricomycetidae</taxon>
        <taxon>Boletales</taxon>
        <taxon>Sclerodermatineae</taxon>
        <taxon>Sclerodermataceae</taxon>
        <taxon>Scleroderma</taxon>
    </lineage>
</organism>
<comment type="similarity">
    <text evidence="2">Belongs to the multi antimicrobial extrusion (MATE) (TC 2.A.66.1) family.</text>
</comment>
<dbReference type="STRING" id="1036808.A0A0C3DHE1"/>
<dbReference type="InterPro" id="IPR002528">
    <property type="entry name" value="MATE_fam"/>
</dbReference>
<reference evidence="7 8" key="1">
    <citation type="submission" date="2014-04" db="EMBL/GenBank/DDBJ databases">
        <authorList>
            <consortium name="DOE Joint Genome Institute"/>
            <person name="Kuo A."/>
            <person name="Kohler A."/>
            <person name="Nagy L.G."/>
            <person name="Floudas D."/>
            <person name="Copeland A."/>
            <person name="Barry K.W."/>
            <person name="Cichocki N."/>
            <person name="Veneault-Fourrey C."/>
            <person name="LaButti K."/>
            <person name="Lindquist E.A."/>
            <person name="Lipzen A."/>
            <person name="Lundell T."/>
            <person name="Morin E."/>
            <person name="Murat C."/>
            <person name="Sun H."/>
            <person name="Tunlid A."/>
            <person name="Henrissat B."/>
            <person name="Grigoriev I.V."/>
            <person name="Hibbett D.S."/>
            <person name="Martin F."/>
            <person name="Nordberg H.P."/>
            <person name="Cantor M.N."/>
            <person name="Hua S.X."/>
        </authorList>
    </citation>
    <scope>NUCLEOTIDE SEQUENCE [LARGE SCALE GENOMIC DNA]</scope>
    <source>
        <strain evidence="7 8">Foug A</strain>
    </source>
</reference>
<feature type="transmembrane region" description="Helical" evidence="6">
    <location>
        <begin position="441"/>
        <end position="463"/>
    </location>
</feature>
<protein>
    <recommendedName>
        <fullName evidence="9">MATE efflux family protein</fullName>
    </recommendedName>
</protein>
<evidence type="ECO:0000256" key="3">
    <source>
        <dbReference type="ARBA" id="ARBA00022692"/>
    </source>
</evidence>
<feature type="transmembrane region" description="Helical" evidence="6">
    <location>
        <begin position="251"/>
        <end position="271"/>
    </location>
</feature>
<dbReference type="Pfam" id="PF01554">
    <property type="entry name" value="MatE"/>
    <property type="match status" value="2"/>
</dbReference>
<dbReference type="OrthoDB" id="2126698at2759"/>
<evidence type="ECO:0000313" key="7">
    <source>
        <dbReference type="EMBL" id="KIM55764.1"/>
    </source>
</evidence>
<evidence type="ECO:0000256" key="4">
    <source>
        <dbReference type="ARBA" id="ARBA00022989"/>
    </source>
</evidence>
<dbReference type="GO" id="GO:0016020">
    <property type="term" value="C:membrane"/>
    <property type="evidence" value="ECO:0007669"/>
    <property type="project" value="UniProtKB-SubCell"/>
</dbReference>
<proteinExistence type="inferred from homology"/>